<dbReference type="OrthoDB" id="9806388at2"/>
<dbReference type="GO" id="GO:0070006">
    <property type="term" value="F:metalloaminopeptidase activity"/>
    <property type="evidence" value="ECO:0007669"/>
    <property type="project" value="InterPro"/>
</dbReference>
<dbReference type="HOGENOM" id="CLU_017266_1_0_0"/>
<evidence type="ECO:0000256" key="6">
    <source>
        <dbReference type="ARBA" id="ARBA00022801"/>
    </source>
</evidence>
<evidence type="ECO:0000256" key="1">
    <source>
        <dbReference type="ARBA" id="ARBA00001424"/>
    </source>
</evidence>
<dbReference type="EC" id="3.4.11.9" evidence="4"/>
<dbReference type="Pfam" id="PF05195">
    <property type="entry name" value="AMP_N"/>
    <property type="match status" value="1"/>
</dbReference>
<evidence type="ECO:0000256" key="5">
    <source>
        <dbReference type="ARBA" id="ARBA00022723"/>
    </source>
</evidence>
<dbReference type="EMBL" id="CP001848">
    <property type="protein sequence ID" value="ADB15932.1"/>
    <property type="molecule type" value="Genomic_DNA"/>
</dbReference>
<comment type="catalytic activity">
    <reaction evidence="1">
        <text>Release of any N-terminal amino acid, including proline, that is linked to proline, even from a dipeptide or tripeptide.</text>
        <dbReference type="EC" id="3.4.11.9"/>
    </reaction>
</comment>
<dbReference type="Gene3D" id="3.90.230.10">
    <property type="entry name" value="Creatinase/methionine aminopeptidase superfamily"/>
    <property type="match status" value="1"/>
</dbReference>
<dbReference type="InterPro" id="IPR036005">
    <property type="entry name" value="Creatinase/aminopeptidase-like"/>
</dbReference>
<dbReference type="InterPro" id="IPR007865">
    <property type="entry name" value="Aminopep_P_N"/>
</dbReference>
<comment type="cofactor">
    <cofactor evidence="2">
        <name>Mn(2+)</name>
        <dbReference type="ChEBI" id="CHEBI:29035"/>
    </cofactor>
</comment>
<dbReference type="Pfam" id="PF00557">
    <property type="entry name" value="Peptidase_M24"/>
    <property type="match status" value="1"/>
</dbReference>
<dbReference type="InterPro" id="IPR000994">
    <property type="entry name" value="Pept_M24"/>
</dbReference>
<evidence type="ECO:0000313" key="9">
    <source>
        <dbReference type="EMBL" id="ADB15932.1"/>
    </source>
</evidence>
<dbReference type="InterPro" id="IPR029149">
    <property type="entry name" value="Creatin/AminoP/Spt16_N"/>
</dbReference>
<dbReference type="GO" id="GO:0006508">
    <property type="term" value="P:proteolysis"/>
    <property type="evidence" value="ECO:0007669"/>
    <property type="project" value="TreeGrafter"/>
</dbReference>
<proteinExistence type="inferred from homology"/>
<dbReference type="SUPFAM" id="SSF53092">
    <property type="entry name" value="Creatinase/prolidase N-terminal domain"/>
    <property type="match status" value="1"/>
</dbReference>
<dbReference type="Gene3D" id="3.40.350.10">
    <property type="entry name" value="Creatinase/prolidase N-terminal domain"/>
    <property type="match status" value="1"/>
</dbReference>
<dbReference type="SUPFAM" id="SSF55920">
    <property type="entry name" value="Creatinase/aminopeptidase"/>
    <property type="match status" value="1"/>
</dbReference>
<name>D2QW57_PIRSD</name>
<evidence type="ECO:0000313" key="10">
    <source>
        <dbReference type="Proteomes" id="UP000001887"/>
    </source>
</evidence>
<dbReference type="Proteomes" id="UP000001887">
    <property type="component" value="Chromosome"/>
</dbReference>
<dbReference type="GO" id="GO:0030145">
    <property type="term" value="F:manganese ion binding"/>
    <property type="evidence" value="ECO:0007669"/>
    <property type="project" value="InterPro"/>
</dbReference>
<evidence type="ECO:0000256" key="4">
    <source>
        <dbReference type="ARBA" id="ARBA00012574"/>
    </source>
</evidence>
<feature type="domain" description="Aminopeptidase P N-terminal" evidence="8">
    <location>
        <begin position="7"/>
        <end position="134"/>
    </location>
</feature>
<evidence type="ECO:0000256" key="2">
    <source>
        <dbReference type="ARBA" id="ARBA00001936"/>
    </source>
</evidence>
<dbReference type="KEGG" id="psl:Psta_1254"/>
<dbReference type="AlphaFoldDB" id="D2QW57"/>
<dbReference type="PANTHER" id="PTHR43226">
    <property type="entry name" value="XAA-PRO AMINOPEPTIDASE 3"/>
    <property type="match status" value="1"/>
</dbReference>
<evidence type="ECO:0000256" key="7">
    <source>
        <dbReference type="ARBA" id="ARBA00023211"/>
    </source>
</evidence>
<dbReference type="eggNOG" id="COG0006">
    <property type="taxonomic scope" value="Bacteria"/>
</dbReference>
<reference evidence="9 10" key="1">
    <citation type="journal article" date="2009" name="Stand. Genomic Sci.">
        <title>Complete genome sequence of Pirellula staleyi type strain (ATCC 27377).</title>
        <authorList>
            <person name="Clum A."/>
            <person name="Tindall B.J."/>
            <person name="Sikorski J."/>
            <person name="Ivanova N."/>
            <person name="Mavrommatis K."/>
            <person name="Lucas S."/>
            <person name="Glavina del Rio T."/>
            <person name="Nolan M."/>
            <person name="Chen F."/>
            <person name="Tice H."/>
            <person name="Pitluck S."/>
            <person name="Cheng J.F."/>
            <person name="Chertkov O."/>
            <person name="Brettin T."/>
            <person name="Han C."/>
            <person name="Detter J.C."/>
            <person name="Kuske C."/>
            <person name="Bruce D."/>
            <person name="Goodwin L."/>
            <person name="Ovchinikova G."/>
            <person name="Pati A."/>
            <person name="Mikhailova N."/>
            <person name="Chen A."/>
            <person name="Palaniappan K."/>
            <person name="Land M."/>
            <person name="Hauser L."/>
            <person name="Chang Y.J."/>
            <person name="Jeffries C.D."/>
            <person name="Chain P."/>
            <person name="Rohde M."/>
            <person name="Goker M."/>
            <person name="Bristow J."/>
            <person name="Eisen J.A."/>
            <person name="Markowitz V."/>
            <person name="Hugenholtz P."/>
            <person name="Kyrpides N.C."/>
            <person name="Klenk H.P."/>
            <person name="Lapidus A."/>
        </authorList>
    </citation>
    <scope>NUCLEOTIDE SEQUENCE [LARGE SCALE GENOMIC DNA]</scope>
    <source>
        <strain evidence="10">ATCC 27377 / DSM 6068 / ICPB 4128</strain>
    </source>
</reference>
<accession>D2QW57</accession>
<evidence type="ECO:0000259" key="8">
    <source>
        <dbReference type="SMART" id="SM01011"/>
    </source>
</evidence>
<gene>
    <name evidence="9" type="ordered locus">Psta_1254</name>
</gene>
<keyword evidence="5" id="KW-0479">Metal-binding</keyword>
<dbReference type="STRING" id="530564.Psta_1254"/>
<dbReference type="SMART" id="SM01011">
    <property type="entry name" value="AMP_N"/>
    <property type="match status" value="1"/>
</dbReference>
<comment type="similarity">
    <text evidence="3">Belongs to the peptidase M24B family.</text>
</comment>
<keyword evidence="7" id="KW-0464">Manganese</keyword>
<keyword evidence="10" id="KW-1185">Reference proteome</keyword>
<evidence type="ECO:0000256" key="3">
    <source>
        <dbReference type="ARBA" id="ARBA00008766"/>
    </source>
</evidence>
<dbReference type="InterPro" id="IPR052433">
    <property type="entry name" value="X-Pro_dipept-like"/>
</dbReference>
<organism evidence="9 10">
    <name type="scientific">Pirellula staleyi (strain ATCC 27377 / DSM 6068 / ICPB 4128)</name>
    <name type="common">Pirella staleyi</name>
    <dbReference type="NCBI Taxonomy" id="530564"/>
    <lineage>
        <taxon>Bacteria</taxon>
        <taxon>Pseudomonadati</taxon>
        <taxon>Planctomycetota</taxon>
        <taxon>Planctomycetia</taxon>
        <taxon>Pirellulales</taxon>
        <taxon>Pirellulaceae</taxon>
        <taxon>Pirellula</taxon>
    </lineage>
</organism>
<keyword evidence="6" id="KW-0378">Hydrolase</keyword>
<sequence length="436" mass="49003">MHYQKDFSPAELQARRRRVAEHIGPGAIAVLAGAVDTGAFDYFRQSNDFYYLTGVEVPHAYLTIEGGTGESTLYLPPRDPKHEQSEGVQLSADAGALACEMTGIEQVAHLGALAPKIANSQDIWLLSAPAELRQACRDTLRHQKKLRDADPWDQRPTRDEWFRSKVQQAAPQATIHDLTPLLDEMRLHKSDSELALMRRAGHLTARAVYEAMRRTRAGIYEYQLTAVADHVYVDGGARSAGYRSIIARGKNIWNAHYYRNDSLLEPDDLVLMDYAPDLGCYTSDIGRMWPVNGKYSPRDRELYGFVVKYQQVLIEILRPGRTVGQLVQESAAIMHPIWESWSFSKPAYRAAARQMIESEVAFTHPVGMAVHDVGAYKHQPLQPGLVFALDPQLWVREEELYIRVEDTVAITASGVEVHTSGVPIDLDQVERILATR</sequence>
<protein>
    <recommendedName>
        <fullName evidence="4">Xaa-Pro aminopeptidase</fullName>
        <ecNumber evidence="4">3.4.11.9</ecNumber>
    </recommendedName>
</protein>
<dbReference type="PANTHER" id="PTHR43226:SF4">
    <property type="entry name" value="XAA-PRO AMINOPEPTIDASE 3"/>
    <property type="match status" value="1"/>
</dbReference>